<organism evidence="2 3">
    <name type="scientific">Athelia psychrophila</name>
    <dbReference type="NCBI Taxonomy" id="1759441"/>
    <lineage>
        <taxon>Eukaryota</taxon>
        <taxon>Fungi</taxon>
        <taxon>Dikarya</taxon>
        <taxon>Basidiomycota</taxon>
        <taxon>Agaricomycotina</taxon>
        <taxon>Agaricomycetes</taxon>
        <taxon>Agaricomycetidae</taxon>
        <taxon>Atheliales</taxon>
        <taxon>Atheliaceae</taxon>
        <taxon>Athelia</taxon>
    </lineage>
</organism>
<keyword evidence="3" id="KW-1185">Reference proteome</keyword>
<dbReference type="Gene3D" id="1.20.1280.50">
    <property type="match status" value="1"/>
</dbReference>
<evidence type="ECO:0000256" key="1">
    <source>
        <dbReference type="SAM" id="MobiDB-lite"/>
    </source>
</evidence>
<protein>
    <submittedName>
        <fullName evidence="2">Uncharacterized protein</fullName>
    </submittedName>
</protein>
<accession>A0A166RRB0</accession>
<dbReference type="EMBL" id="KV417502">
    <property type="protein sequence ID" value="KZP28564.1"/>
    <property type="molecule type" value="Genomic_DNA"/>
</dbReference>
<evidence type="ECO:0000313" key="2">
    <source>
        <dbReference type="EMBL" id="KZP28564.1"/>
    </source>
</evidence>
<dbReference type="Proteomes" id="UP000076532">
    <property type="component" value="Unassembled WGS sequence"/>
</dbReference>
<dbReference type="AlphaFoldDB" id="A0A166RRB0"/>
<dbReference type="OrthoDB" id="3270987at2759"/>
<reference evidence="2 3" key="1">
    <citation type="journal article" date="2016" name="Mol. Biol. Evol.">
        <title>Comparative Genomics of Early-Diverging Mushroom-Forming Fungi Provides Insights into the Origins of Lignocellulose Decay Capabilities.</title>
        <authorList>
            <person name="Nagy L.G."/>
            <person name="Riley R."/>
            <person name="Tritt A."/>
            <person name="Adam C."/>
            <person name="Daum C."/>
            <person name="Floudas D."/>
            <person name="Sun H."/>
            <person name="Yadav J.S."/>
            <person name="Pangilinan J."/>
            <person name="Larsson K.H."/>
            <person name="Matsuura K."/>
            <person name="Barry K."/>
            <person name="Labutti K."/>
            <person name="Kuo R."/>
            <person name="Ohm R.A."/>
            <person name="Bhattacharya S.S."/>
            <person name="Shirouzu T."/>
            <person name="Yoshinaga Y."/>
            <person name="Martin F.M."/>
            <person name="Grigoriev I.V."/>
            <person name="Hibbett D.S."/>
        </authorList>
    </citation>
    <scope>NUCLEOTIDE SEQUENCE [LARGE SCALE GENOMIC DNA]</scope>
    <source>
        <strain evidence="2 3">CBS 109695</strain>
    </source>
</reference>
<sequence>MTDSAACRPGSAQSGYPITIPPPPFPAHVHTKYAPNSNKGGALLSPIRRVPPEILMEIVLNFLPYGTHEDNLYARHDRMLPSHVCKEWRDLSLSTPKLWANISVDLDREDCSRKLECAKTWIARSRSCPLTITLACLGDYQAQWSQLFVLFFPHSRRWREARIVSGIWTRIDLSPIKHKLDALESLAVLLEWSEDTPFELAPKLRRLSLSTRGFFRSGRLSSLPWAQLTNVNILSWSAIQCLAVMRNLSGVIQVVLKICLPNGIAGLTVLPVLRIAQLEELTVIAEHDIISLHECLDLPLLARYTYSEGNRDAGWRLPSFMSLISRSSCRLAFIDISLAVAIEKDDMALLLQVLPYLVHLNLSCKPISGINSNNLLMLLTRSATSFLVPQLEHLVLDYDNDFEFELFFDMIESRRRVAEKTPETIAHRNRLRAVDICNIGPDVSLDYGVKGPLDALAAVGLNIALLREGTGKRVIR</sequence>
<feature type="region of interest" description="Disordered" evidence="1">
    <location>
        <begin position="1"/>
        <end position="21"/>
    </location>
</feature>
<proteinExistence type="predicted"/>
<evidence type="ECO:0000313" key="3">
    <source>
        <dbReference type="Proteomes" id="UP000076532"/>
    </source>
</evidence>
<name>A0A166RRB0_9AGAM</name>
<gene>
    <name evidence="2" type="ORF">FIBSPDRAFT_244231</name>
</gene>